<dbReference type="CDD" id="cd05387">
    <property type="entry name" value="BY-kinase"/>
    <property type="match status" value="1"/>
</dbReference>
<sequence>MSNYWLMLKRRGLPAGFTFLTVLSLALLQAFQEKPIYEAVGQLKFEESQRSSKLIGLDSAVDDESRQQSSLRWQRSLDTEILTMKSPRRLSMLALAIESQGLFSRPSVEQIKSGLDISQFDETNVVQIRFKSYNREFPKNIVNLLMQQYVDNTPKSKQASTQSAISFIEKQLPQVKQRVNSAETALRKFKETYQIADLEIAKSANATNLSQLQTALDEIDRELVEVQTQQLSLQNMLKVNPQQAILGISTAHKNISTSLEEIDKDLAEAKSNFREDHPAVLELLERQAQLKQLLSQKIEKFAQSDAQLNFDSNQEDDLRSQLIQLDIRRNGLSKQQLKLRQQLSSYRQQARNLPQLEQRQNELERTAKASASTYRNLLEQIQELKVTENQSPLTVSILESATDPEPSKTTFISAAMRGGLAGILLASGVVYVLERIDRKLKSKDEIRQVYPYRVLGEIPLFDESEAESLKLPTLSDPASHLSEAYRMLQSSLKFHGLEHSPRVLMMTSAINQEGKSTTCANLAVSLAQMNHRVLLIDADIRLASQHQIWELGNQEGLTHILLNKHFNYHQELPTHKVADNLEIITAGRISSNPLPMLESEQFANFVQVQIEHYDYILIDAPPLVSVADPLIIGKVVDGILLVARPGHLEREYAQKAHELLIHSNLSVLGTVINGILNKNELYSYYSRYGHNSNQEKTAIKRNLLKQVISK</sequence>
<evidence type="ECO:0000256" key="5">
    <source>
        <dbReference type="ARBA" id="ARBA00022777"/>
    </source>
</evidence>
<evidence type="ECO:0000256" key="1">
    <source>
        <dbReference type="ARBA" id="ARBA00007316"/>
    </source>
</evidence>
<dbReference type="PANTHER" id="PTHR32309:SF13">
    <property type="entry name" value="FERRIC ENTEROBACTIN TRANSPORT PROTEIN FEPE"/>
    <property type="match status" value="1"/>
</dbReference>
<dbReference type="GO" id="GO:0005524">
    <property type="term" value="F:ATP binding"/>
    <property type="evidence" value="ECO:0007669"/>
    <property type="project" value="UniProtKB-KW"/>
</dbReference>
<keyword evidence="7" id="KW-0829">Tyrosine-protein kinase</keyword>
<dbReference type="eggNOG" id="COG3206">
    <property type="taxonomic scope" value="Bacteria"/>
</dbReference>
<dbReference type="HOGENOM" id="CLU_009912_2_2_3"/>
<reference evidence="9 10" key="1">
    <citation type="journal article" date="2008" name="Proc. Natl. Acad. Sci. U.S.A.">
        <title>Niche adaptation and genome expansion in the chlorophyll d-producing cyanobacterium Acaryochloris marina.</title>
        <authorList>
            <person name="Swingley W.D."/>
            <person name="Chen M."/>
            <person name="Cheung P.C."/>
            <person name="Conrad A.L."/>
            <person name="Dejesa L.C."/>
            <person name="Hao J."/>
            <person name="Honchak B.M."/>
            <person name="Karbach L.E."/>
            <person name="Kurdoglu A."/>
            <person name="Lahiri S."/>
            <person name="Mastrian S.D."/>
            <person name="Miyashita H."/>
            <person name="Page L."/>
            <person name="Ramakrishna P."/>
            <person name="Satoh S."/>
            <person name="Sattley W.M."/>
            <person name="Shimada Y."/>
            <person name="Taylor H.L."/>
            <person name="Tomo T."/>
            <person name="Tsuchiya T."/>
            <person name="Wang Z.T."/>
            <person name="Raymond J."/>
            <person name="Mimuro M."/>
            <person name="Blankenship R.E."/>
            <person name="Touchman J.W."/>
        </authorList>
    </citation>
    <scope>NUCLEOTIDE SEQUENCE [LARGE SCALE GENOMIC DNA]</scope>
    <source>
        <strain evidence="10">MBIC 11017</strain>
    </source>
</reference>
<dbReference type="SUPFAM" id="SSF52540">
    <property type="entry name" value="P-loop containing nucleoside triphosphate hydrolases"/>
    <property type="match status" value="1"/>
</dbReference>
<evidence type="ECO:0000313" key="9">
    <source>
        <dbReference type="EMBL" id="ABW25448.1"/>
    </source>
</evidence>
<evidence type="ECO:0000256" key="3">
    <source>
        <dbReference type="ARBA" id="ARBA00022679"/>
    </source>
</evidence>
<evidence type="ECO:0000256" key="6">
    <source>
        <dbReference type="ARBA" id="ARBA00022840"/>
    </source>
</evidence>
<dbReference type="Proteomes" id="UP000000268">
    <property type="component" value="Chromosome"/>
</dbReference>
<dbReference type="InterPro" id="IPR027417">
    <property type="entry name" value="P-loop_NTPase"/>
</dbReference>
<evidence type="ECO:0000256" key="8">
    <source>
        <dbReference type="ARBA" id="ARBA00051245"/>
    </source>
</evidence>
<dbReference type="EMBL" id="CP000828">
    <property type="protein sequence ID" value="ABW25448.1"/>
    <property type="molecule type" value="Genomic_DNA"/>
</dbReference>
<organism evidence="9 10">
    <name type="scientific">Acaryochloris marina (strain MBIC 11017)</name>
    <dbReference type="NCBI Taxonomy" id="329726"/>
    <lineage>
        <taxon>Bacteria</taxon>
        <taxon>Bacillati</taxon>
        <taxon>Cyanobacteriota</taxon>
        <taxon>Cyanophyceae</taxon>
        <taxon>Acaryochloridales</taxon>
        <taxon>Acaryochloridaceae</taxon>
        <taxon>Acaryochloris</taxon>
    </lineage>
</organism>
<dbReference type="KEGG" id="amr:AM1_0391"/>
<dbReference type="NCBIfam" id="TIGR01007">
    <property type="entry name" value="eps_fam"/>
    <property type="match status" value="1"/>
</dbReference>
<evidence type="ECO:0000256" key="2">
    <source>
        <dbReference type="ARBA" id="ARBA00011903"/>
    </source>
</evidence>
<evidence type="ECO:0000313" key="10">
    <source>
        <dbReference type="Proteomes" id="UP000000268"/>
    </source>
</evidence>
<dbReference type="InterPro" id="IPR050445">
    <property type="entry name" value="Bact_polysacc_biosynth/exp"/>
</dbReference>
<keyword evidence="4" id="KW-0547">Nucleotide-binding</keyword>
<keyword evidence="5" id="KW-0418">Kinase</keyword>
<accession>B0CA08</accession>
<dbReference type="InterPro" id="IPR005702">
    <property type="entry name" value="Wzc-like_C"/>
</dbReference>
<comment type="catalytic activity">
    <reaction evidence="8">
        <text>L-tyrosyl-[protein] + ATP = O-phospho-L-tyrosyl-[protein] + ADP + H(+)</text>
        <dbReference type="Rhea" id="RHEA:10596"/>
        <dbReference type="Rhea" id="RHEA-COMP:10136"/>
        <dbReference type="Rhea" id="RHEA-COMP:20101"/>
        <dbReference type="ChEBI" id="CHEBI:15378"/>
        <dbReference type="ChEBI" id="CHEBI:30616"/>
        <dbReference type="ChEBI" id="CHEBI:46858"/>
        <dbReference type="ChEBI" id="CHEBI:61978"/>
        <dbReference type="ChEBI" id="CHEBI:456216"/>
        <dbReference type="EC" id="2.7.10.2"/>
    </reaction>
</comment>
<keyword evidence="3" id="KW-0808">Transferase</keyword>
<dbReference type="FunFam" id="3.40.50.300:FF:000527">
    <property type="entry name" value="Tyrosine-protein kinase etk"/>
    <property type="match status" value="1"/>
</dbReference>
<keyword evidence="6" id="KW-0067">ATP-binding</keyword>
<dbReference type="GO" id="GO:0042802">
    <property type="term" value="F:identical protein binding"/>
    <property type="evidence" value="ECO:0007669"/>
    <property type="project" value="UniProtKB-ARBA"/>
</dbReference>
<dbReference type="AlphaFoldDB" id="B0CA08"/>
<gene>
    <name evidence="9" type="ordered locus">AM1_0391</name>
</gene>
<dbReference type="Pfam" id="PF10609">
    <property type="entry name" value="ParA"/>
    <property type="match status" value="1"/>
</dbReference>
<dbReference type="Gene3D" id="3.40.50.300">
    <property type="entry name" value="P-loop containing nucleotide triphosphate hydrolases"/>
    <property type="match status" value="1"/>
</dbReference>
<protein>
    <recommendedName>
        <fullName evidence="2">non-specific protein-tyrosine kinase</fullName>
        <ecNumber evidence="2">2.7.10.2</ecNumber>
    </recommendedName>
</protein>
<dbReference type="GO" id="GO:0004715">
    <property type="term" value="F:non-membrane spanning protein tyrosine kinase activity"/>
    <property type="evidence" value="ECO:0007669"/>
    <property type="project" value="UniProtKB-EC"/>
</dbReference>
<dbReference type="PANTHER" id="PTHR32309">
    <property type="entry name" value="TYROSINE-PROTEIN KINASE"/>
    <property type="match status" value="1"/>
</dbReference>
<evidence type="ECO:0000256" key="7">
    <source>
        <dbReference type="ARBA" id="ARBA00023137"/>
    </source>
</evidence>
<dbReference type="GO" id="GO:0005886">
    <property type="term" value="C:plasma membrane"/>
    <property type="evidence" value="ECO:0007669"/>
    <property type="project" value="TreeGrafter"/>
</dbReference>
<evidence type="ECO:0000256" key="4">
    <source>
        <dbReference type="ARBA" id="ARBA00022741"/>
    </source>
</evidence>
<dbReference type="InterPro" id="IPR033756">
    <property type="entry name" value="YlxH/NBP35"/>
</dbReference>
<dbReference type="eggNOG" id="COG0489">
    <property type="taxonomic scope" value="Bacteria"/>
</dbReference>
<keyword evidence="10" id="KW-1185">Reference proteome</keyword>
<proteinExistence type="inferred from homology"/>
<name>B0CA08_ACAM1</name>
<dbReference type="STRING" id="329726.AM1_0391"/>
<dbReference type="EC" id="2.7.10.2" evidence="2"/>
<comment type="similarity">
    <text evidence="1">Belongs to the CpsD/CapB family.</text>
</comment>